<proteinExistence type="predicted"/>
<accession>A0ABQ5MLK7</accession>
<organism evidence="2 3">
    <name type="scientific">Neptunitalea lumnitzerae</name>
    <dbReference type="NCBI Taxonomy" id="2965509"/>
    <lineage>
        <taxon>Bacteria</taxon>
        <taxon>Pseudomonadati</taxon>
        <taxon>Bacteroidota</taxon>
        <taxon>Flavobacteriia</taxon>
        <taxon>Flavobacteriales</taxon>
        <taxon>Flavobacteriaceae</taxon>
        <taxon>Neptunitalea</taxon>
    </lineage>
</organism>
<sequence>MMKLKLKLKIGAIVLLALGTLISCDDDEDVVVVRYVYASDDAEEILATSIAYNSYGFVASLQQTSEEIQEGICEETITNSDSFSGANYYGNINYEYSYDETYTNYCSPESYVAYNLDALQQFETYNSEFEHTIGLEYTVTGIEAASDDEFYEGIYARNGSWQALYDEDLRYTFELAINYEEVTVSKSSHKIYEGIATFTLEQVYEDAGVVYTYQGTLEFLNEDEAKVTYDNGDSFIINLNNVSLSS</sequence>
<comment type="caution">
    <text evidence="2">The sequence shown here is derived from an EMBL/GenBank/DDBJ whole genome shotgun (WGS) entry which is preliminary data.</text>
</comment>
<dbReference type="Proteomes" id="UP001143543">
    <property type="component" value="Unassembled WGS sequence"/>
</dbReference>
<dbReference type="EMBL" id="BRVO01000003">
    <property type="protein sequence ID" value="GLB50286.1"/>
    <property type="molecule type" value="Genomic_DNA"/>
</dbReference>
<dbReference type="PROSITE" id="PS51257">
    <property type="entry name" value="PROKAR_LIPOPROTEIN"/>
    <property type="match status" value="1"/>
</dbReference>
<keyword evidence="1" id="KW-0732">Signal</keyword>
<gene>
    <name evidence="2" type="ORF">Y10_26540</name>
</gene>
<evidence type="ECO:0000313" key="3">
    <source>
        <dbReference type="Proteomes" id="UP001143543"/>
    </source>
</evidence>
<evidence type="ECO:0000256" key="1">
    <source>
        <dbReference type="SAM" id="SignalP"/>
    </source>
</evidence>
<evidence type="ECO:0000313" key="2">
    <source>
        <dbReference type="EMBL" id="GLB50286.1"/>
    </source>
</evidence>
<protein>
    <submittedName>
        <fullName evidence="2">Uncharacterized protein</fullName>
    </submittedName>
</protein>
<reference evidence="2" key="1">
    <citation type="submission" date="2022-07" db="EMBL/GenBank/DDBJ databases">
        <title>Taxonomy of Novel Oxalotrophic and Methylotrophic Bacteria.</title>
        <authorList>
            <person name="Sahin N."/>
            <person name="Tani A."/>
        </authorList>
    </citation>
    <scope>NUCLEOTIDE SEQUENCE</scope>
    <source>
        <strain evidence="2">Y10</strain>
    </source>
</reference>
<feature type="signal peptide" evidence="1">
    <location>
        <begin position="1"/>
        <end position="25"/>
    </location>
</feature>
<feature type="chain" id="PRO_5045867083" evidence="1">
    <location>
        <begin position="26"/>
        <end position="246"/>
    </location>
</feature>
<name>A0ABQ5MLK7_9FLAO</name>
<keyword evidence="3" id="KW-1185">Reference proteome</keyword>